<dbReference type="InterPro" id="IPR032675">
    <property type="entry name" value="LRR_dom_sf"/>
</dbReference>
<dbReference type="PANTHER" id="PTHR34145">
    <property type="entry name" value="OS02G0105600 PROTEIN"/>
    <property type="match status" value="1"/>
</dbReference>
<dbReference type="EMBL" id="BSYO01000016">
    <property type="protein sequence ID" value="GMH15992.1"/>
    <property type="molecule type" value="Genomic_DNA"/>
</dbReference>
<organism evidence="3 4">
    <name type="scientific">Nepenthes gracilis</name>
    <name type="common">Slender pitcher plant</name>
    <dbReference type="NCBI Taxonomy" id="150966"/>
    <lineage>
        <taxon>Eukaryota</taxon>
        <taxon>Viridiplantae</taxon>
        <taxon>Streptophyta</taxon>
        <taxon>Embryophyta</taxon>
        <taxon>Tracheophyta</taxon>
        <taxon>Spermatophyta</taxon>
        <taxon>Magnoliopsida</taxon>
        <taxon>eudicotyledons</taxon>
        <taxon>Gunneridae</taxon>
        <taxon>Pentapetalae</taxon>
        <taxon>Caryophyllales</taxon>
        <taxon>Nepenthaceae</taxon>
        <taxon>Nepenthes</taxon>
    </lineage>
</organism>
<evidence type="ECO:0000313" key="3">
    <source>
        <dbReference type="EMBL" id="GMH15992.1"/>
    </source>
</evidence>
<dbReference type="SUPFAM" id="SSF52058">
    <property type="entry name" value="L domain-like"/>
    <property type="match status" value="1"/>
</dbReference>
<sequence>MEGGRIYANGVDRISQLPEFLIHKVMSFLDPKTRIQTGILSKKWYYFWSTLPILHFDQIHFREALLYLNPELSAFVQELEPEILEIRDNFFKSIDNSMKRLRDNHLRFSSFYLFMAVDDSKLFSLLDRWMEAAAENRVEELVLKLETGQNLCYNLPKSVLSRQVPLKKVWLQGCMLAHPLPPVVHGPFAQQLLSLEKLTLRKVRLSEEMLQILLSHCPLIRELMFVQLIGVRKIHVPAGLTRLFTLTVDPYLNTNLDAAMMIIDVHAPNLREFVYGWEAIPSLRRCEINLSGDGRLGSETLQLAGAVHMFHDFVKGICGLEALRLNGCTRLERICIKNPVLKNFVATCCKQLMGAIVDAPKANPRASIYGNGHCKIPITLNDASCPCHWSMKIGLASVRYNDLDQSWFLELRENLSTPSHHIEVVEADIKVRTIELDLEQVAENLLPPPANVGHLKLLLVSRPDHDPVILDGLLWSCHPQFLSLVWGTPKPLTLFSIKLIVEKIMRREENMASNHPHQWLHSLKGIEFVGMKGFADGSTLQLSALSDESLGVLLLQAQEMSFKLEWY</sequence>
<accession>A0AAD3ST14</accession>
<dbReference type="InterPro" id="IPR001810">
    <property type="entry name" value="F-box_dom"/>
</dbReference>
<feature type="domain" description="At1g61320/AtMIF1 LRR" evidence="2">
    <location>
        <begin position="118"/>
        <end position="278"/>
    </location>
</feature>
<dbReference type="Gene3D" id="3.80.10.10">
    <property type="entry name" value="Ribonuclease Inhibitor"/>
    <property type="match status" value="1"/>
</dbReference>
<gene>
    <name evidence="3" type="ORF">Nepgr_017833</name>
</gene>
<dbReference type="Pfam" id="PF23622">
    <property type="entry name" value="LRR_At1g61320_AtMIF1"/>
    <property type="match status" value="1"/>
</dbReference>
<comment type="caution">
    <text evidence="3">The sequence shown here is derived from an EMBL/GenBank/DDBJ whole genome shotgun (WGS) entry which is preliminary data.</text>
</comment>
<dbReference type="Pfam" id="PF00646">
    <property type="entry name" value="F-box"/>
    <property type="match status" value="1"/>
</dbReference>
<keyword evidence="4" id="KW-1185">Reference proteome</keyword>
<evidence type="ECO:0000259" key="1">
    <source>
        <dbReference type="Pfam" id="PF00646"/>
    </source>
</evidence>
<name>A0AAD3ST14_NEPGR</name>
<evidence type="ECO:0000259" key="2">
    <source>
        <dbReference type="Pfam" id="PF23622"/>
    </source>
</evidence>
<proteinExistence type="predicted"/>
<protein>
    <recommendedName>
        <fullName evidence="5">F-box domain-containing protein</fullName>
    </recommendedName>
</protein>
<dbReference type="InterPro" id="IPR055357">
    <property type="entry name" value="LRR_At1g61320_AtMIF1"/>
</dbReference>
<evidence type="ECO:0008006" key="5">
    <source>
        <dbReference type="Google" id="ProtNLM"/>
    </source>
</evidence>
<dbReference type="InterPro" id="IPR036047">
    <property type="entry name" value="F-box-like_dom_sf"/>
</dbReference>
<evidence type="ECO:0000313" key="4">
    <source>
        <dbReference type="Proteomes" id="UP001279734"/>
    </source>
</evidence>
<dbReference type="InterPro" id="IPR053772">
    <property type="entry name" value="At1g61320/At1g61330-like"/>
</dbReference>
<feature type="domain" description="F-box" evidence="1">
    <location>
        <begin position="14"/>
        <end position="54"/>
    </location>
</feature>
<dbReference type="AlphaFoldDB" id="A0AAD3ST14"/>
<dbReference type="PANTHER" id="PTHR34145:SF28">
    <property type="entry name" value="F-BOX DOMAIN-CONTAINING PROTEIN"/>
    <property type="match status" value="1"/>
</dbReference>
<dbReference type="Proteomes" id="UP001279734">
    <property type="component" value="Unassembled WGS sequence"/>
</dbReference>
<dbReference type="SUPFAM" id="SSF81383">
    <property type="entry name" value="F-box domain"/>
    <property type="match status" value="1"/>
</dbReference>
<reference evidence="3" key="1">
    <citation type="submission" date="2023-05" db="EMBL/GenBank/DDBJ databases">
        <title>Nepenthes gracilis genome sequencing.</title>
        <authorList>
            <person name="Fukushima K."/>
        </authorList>
    </citation>
    <scope>NUCLEOTIDE SEQUENCE</scope>
    <source>
        <strain evidence="3">SING2019-196</strain>
    </source>
</reference>